<accession>A0A5F8H865</accession>
<evidence type="ECO:0000256" key="3">
    <source>
        <dbReference type="ARBA" id="ARBA00023274"/>
    </source>
</evidence>
<dbReference type="PANTHER" id="PTHR10965:SF0">
    <property type="entry name" value="LARGE RIBOSOMAL SUBUNIT PROTEIN EL38"/>
    <property type="match status" value="1"/>
</dbReference>
<dbReference type="GO" id="GO:0022618">
    <property type="term" value="P:protein-RNA complex assembly"/>
    <property type="evidence" value="ECO:0000318"/>
    <property type="project" value="GO_Central"/>
</dbReference>
<dbReference type="Proteomes" id="UP000002280">
    <property type="component" value="Chromosome 3"/>
</dbReference>
<protein>
    <recommendedName>
        <fullName evidence="4">Large ribosomal subunit protein eL38</fullName>
    </recommendedName>
    <alternativeName>
        <fullName evidence="5">60S ribosomal protein L38</fullName>
    </alternativeName>
</protein>
<reference evidence="7" key="3">
    <citation type="submission" date="2025-09" db="UniProtKB">
        <authorList>
            <consortium name="Ensembl"/>
        </authorList>
    </citation>
    <scope>IDENTIFICATION</scope>
</reference>
<dbReference type="InParanoid" id="A0A5F8H865"/>
<proteinExistence type="inferred from homology"/>
<keyword evidence="3 6" id="KW-0687">Ribonucleoprotein</keyword>
<dbReference type="InterPro" id="IPR038464">
    <property type="entry name" value="Ribosomal_eL38_sf"/>
</dbReference>
<keyword evidence="8" id="KW-1185">Reference proteome</keyword>
<keyword evidence="2 6" id="KW-0689">Ribosomal protein</keyword>
<reference evidence="7" key="2">
    <citation type="submission" date="2025-08" db="UniProtKB">
        <authorList>
            <consortium name="Ensembl"/>
        </authorList>
    </citation>
    <scope>IDENTIFICATION</scope>
</reference>
<dbReference type="AlphaFoldDB" id="A0A5F8H865"/>
<evidence type="ECO:0000256" key="6">
    <source>
        <dbReference type="RuleBase" id="RU003445"/>
    </source>
</evidence>
<dbReference type="STRING" id="13616.ENSMODP00000056158"/>
<dbReference type="PANTHER" id="PTHR10965">
    <property type="entry name" value="60S RIBOSOMAL PROTEIN L38"/>
    <property type="match status" value="1"/>
</dbReference>
<dbReference type="GO" id="GO:0006412">
    <property type="term" value="P:translation"/>
    <property type="evidence" value="ECO:0007669"/>
    <property type="project" value="InterPro"/>
</dbReference>
<evidence type="ECO:0000256" key="1">
    <source>
        <dbReference type="ARBA" id="ARBA00007803"/>
    </source>
</evidence>
<evidence type="ECO:0000256" key="4">
    <source>
        <dbReference type="ARBA" id="ARBA00035235"/>
    </source>
</evidence>
<dbReference type="Pfam" id="PF01781">
    <property type="entry name" value="Ribosomal_L38e"/>
    <property type="match status" value="1"/>
</dbReference>
<sequence length="70" mass="8284">MFPPIKEIKHLLVTPEQKEVRFVRIKKNKDMIKFKTHWGRSLYMLGITDKEKSENDESALSLALDIKKLK</sequence>
<dbReference type="InterPro" id="IPR002675">
    <property type="entry name" value="Ribosomal_eL38"/>
</dbReference>
<name>A0A5F8H865_MONDO</name>
<evidence type="ECO:0000313" key="7">
    <source>
        <dbReference type="Ensembl" id="ENSMODP00000056158.1"/>
    </source>
</evidence>
<evidence type="ECO:0000313" key="8">
    <source>
        <dbReference type="Proteomes" id="UP000002280"/>
    </source>
</evidence>
<dbReference type="GO" id="GO:0022625">
    <property type="term" value="C:cytosolic large ribosomal subunit"/>
    <property type="evidence" value="ECO:0000318"/>
    <property type="project" value="GO_Central"/>
</dbReference>
<evidence type="ECO:0000256" key="5">
    <source>
        <dbReference type="ARBA" id="ARBA00035338"/>
    </source>
</evidence>
<dbReference type="GO" id="GO:0003735">
    <property type="term" value="F:structural constituent of ribosome"/>
    <property type="evidence" value="ECO:0000318"/>
    <property type="project" value="GO_Central"/>
</dbReference>
<dbReference type="Ensembl" id="ENSMODT00000080387.1">
    <property type="protein sequence ID" value="ENSMODP00000056158.1"/>
    <property type="gene ID" value="ENSMODG00000041838.1"/>
</dbReference>
<reference evidence="7 8" key="1">
    <citation type="journal article" date="2007" name="Nature">
        <title>Genome of the marsupial Monodelphis domestica reveals innovation in non-coding sequences.</title>
        <authorList>
            <person name="Mikkelsen T.S."/>
            <person name="Wakefield M.J."/>
            <person name="Aken B."/>
            <person name="Amemiya C.T."/>
            <person name="Chang J.L."/>
            <person name="Duke S."/>
            <person name="Garber M."/>
            <person name="Gentles A.J."/>
            <person name="Goodstadt L."/>
            <person name="Heger A."/>
            <person name="Jurka J."/>
            <person name="Kamal M."/>
            <person name="Mauceli E."/>
            <person name="Searle S.M."/>
            <person name="Sharpe T."/>
            <person name="Baker M.L."/>
            <person name="Batzer M.A."/>
            <person name="Benos P.V."/>
            <person name="Belov K."/>
            <person name="Clamp M."/>
            <person name="Cook A."/>
            <person name="Cuff J."/>
            <person name="Das R."/>
            <person name="Davidow L."/>
            <person name="Deakin J.E."/>
            <person name="Fazzari M.J."/>
            <person name="Glass J.L."/>
            <person name="Grabherr M."/>
            <person name="Greally J.M."/>
            <person name="Gu W."/>
            <person name="Hore T.A."/>
            <person name="Huttley G.A."/>
            <person name="Kleber M."/>
            <person name="Jirtle R.L."/>
            <person name="Koina E."/>
            <person name="Lee J.T."/>
            <person name="Mahony S."/>
            <person name="Marra M.A."/>
            <person name="Miller R.D."/>
            <person name="Nicholls R.D."/>
            <person name="Oda M."/>
            <person name="Papenfuss A.T."/>
            <person name="Parra Z.E."/>
            <person name="Pollock D.D."/>
            <person name="Ray D.A."/>
            <person name="Schein J.E."/>
            <person name="Speed T.P."/>
            <person name="Thompson K."/>
            <person name="VandeBerg J.L."/>
            <person name="Wade C.M."/>
            <person name="Walker J.A."/>
            <person name="Waters P.D."/>
            <person name="Webber C."/>
            <person name="Weidman J.R."/>
            <person name="Xie X."/>
            <person name="Zody M.C."/>
            <person name="Baldwin J."/>
            <person name="Abdouelleil A."/>
            <person name="Abdulkadir J."/>
            <person name="Abebe A."/>
            <person name="Abera B."/>
            <person name="Abreu J."/>
            <person name="Acer S.C."/>
            <person name="Aftuck L."/>
            <person name="Alexander A."/>
            <person name="An P."/>
            <person name="Anderson E."/>
            <person name="Anderson S."/>
            <person name="Arachi H."/>
            <person name="Azer M."/>
            <person name="Bachantsang P."/>
            <person name="Barry A."/>
            <person name="Bayul T."/>
            <person name="Berlin A."/>
            <person name="Bessette D."/>
            <person name="Bloom T."/>
            <person name="Bloom T."/>
            <person name="Boguslavskiy L."/>
            <person name="Bonnet C."/>
            <person name="Boukhgalter B."/>
            <person name="Bourzgui I."/>
            <person name="Brown A."/>
            <person name="Cahill P."/>
            <person name="Channer S."/>
            <person name="Cheshatsang Y."/>
            <person name="Chuda L."/>
            <person name="Citroen M."/>
            <person name="Collymore A."/>
            <person name="Cooke P."/>
            <person name="Costello M."/>
            <person name="D'Aco K."/>
            <person name="Daza R."/>
            <person name="De Haan G."/>
            <person name="DeGray S."/>
            <person name="DeMaso C."/>
            <person name="Dhargay N."/>
            <person name="Dooley K."/>
            <person name="Dooley E."/>
            <person name="Doricent M."/>
            <person name="Dorje P."/>
            <person name="Dorjee K."/>
            <person name="Dupes A."/>
            <person name="Elong R."/>
            <person name="Falk J."/>
            <person name="Farina A."/>
            <person name="Faro S."/>
            <person name="Ferguson D."/>
            <person name="Fisher S."/>
            <person name="Foley C.D."/>
            <person name="Franke A."/>
            <person name="Friedrich D."/>
            <person name="Gadbois L."/>
            <person name="Gearin G."/>
            <person name="Gearin C.R."/>
            <person name="Giannoukos G."/>
            <person name="Goode T."/>
            <person name="Graham J."/>
            <person name="Grandbois E."/>
            <person name="Grewal S."/>
            <person name="Gyaltsen K."/>
            <person name="Hafez N."/>
            <person name="Hagos B."/>
            <person name="Hall J."/>
            <person name="Henson C."/>
            <person name="Hollinger A."/>
            <person name="Honan T."/>
            <person name="Huard M.D."/>
            <person name="Hughes L."/>
            <person name="Hurhula B."/>
            <person name="Husby M.E."/>
            <person name="Kamat A."/>
            <person name="Kanga B."/>
            <person name="Kashin S."/>
            <person name="Khazanovich D."/>
            <person name="Kisner P."/>
            <person name="Lance K."/>
            <person name="Lara M."/>
            <person name="Lee W."/>
            <person name="Lennon N."/>
            <person name="Letendre F."/>
            <person name="LeVine R."/>
            <person name="Lipovsky A."/>
            <person name="Liu X."/>
            <person name="Liu J."/>
            <person name="Liu S."/>
            <person name="Lokyitsang T."/>
            <person name="Lokyitsang Y."/>
            <person name="Lubonja R."/>
            <person name="Lui A."/>
            <person name="MacDonald P."/>
            <person name="Magnisalis V."/>
            <person name="Maru K."/>
            <person name="Matthews C."/>
            <person name="McCusker W."/>
            <person name="McDonough S."/>
            <person name="Mehta T."/>
            <person name="Meldrim J."/>
            <person name="Meneus L."/>
            <person name="Mihai O."/>
            <person name="Mihalev A."/>
            <person name="Mihova T."/>
            <person name="Mittelman R."/>
            <person name="Mlenga V."/>
            <person name="Montmayeur A."/>
            <person name="Mulrain L."/>
            <person name="Navidi A."/>
            <person name="Naylor J."/>
            <person name="Negash T."/>
            <person name="Nguyen T."/>
            <person name="Nguyen N."/>
            <person name="Nicol R."/>
            <person name="Norbu C."/>
            <person name="Norbu N."/>
            <person name="Novod N."/>
            <person name="O'Neill B."/>
            <person name="Osman S."/>
            <person name="Markiewicz E."/>
            <person name="Oyono O.L."/>
            <person name="Patti C."/>
            <person name="Phunkhang P."/>
            <person name="Pierre F."/>
            <person name="Priest M."/>
            <person name="Raghuraman S."/>
            <person name="Rege F."/>
            <person name="Reyes R."/>
            <person name="Rise C."/>
            <person name="Rogov P."/>
            <person name="Ross K."/>
            <person name="Ryan E."/>
            <person name="Settipalli S."/>
            <person name="Shea T."/>
            <person name="Sherpa N."/>
            <person name="Shi L."/>
            <person name="Shih D."/>
            <person name="Sparrow T."/>
            <person name="Spaulding J."/>
            <person name="Stalker J."/>
            <person name="Stange-Thomann N."/>
            <person name="Stavropoulos S."/>
            <person name="Stone C."/>
            <person name="Strader C."/>
            <person name="Tesfaye S."/>
            <person name="Thomson T."/>
            <person name="Thoulutsang Y."/>
            <person name="Thoulutsang D."/>
            <person name="Topham K."/>
            <person name="Topping I."/>
            <person name="Tsamla T."/>
            <person name="Vassiliev H."/>
            <person name="Vo A."/>
            <person name="Wangchuk T."/>
            <person name="Wangdi T."/>
            <person name="Weiand M."/>
            <person name="Wilkinson J."/>
            <person name="Wilson A."/>
            <person name="Yadav S."/>
            <person name="Young G."/>
            <person name="Yu Q."/>
            <person name="Zembek L."/>
            <person name="Zhong D."/>
            <person name="Zimmer A."/>
            <person name="Zwirko Z."/>
            <person name="Jaffe D.B."/>
            <person name="Alvarez P."/>
            <person name="Brockman W."/>
            <person name="Butler J."/>
            <person name="Chin C."/>
            <person name="Gnerre S."/>
            <person name="MacCallum I."/>
            <person name="Graves J.A."/>
            <person name="Ponting C.P."/>
            <person name="Breen M."/>
            <person name="Samollow P.B."/>
            <person name="Lander E.S."/>
            <person name="Lindblad-Toh K."/>
        </authorList>
    </citation>
    <scope>NUCLEOTIDE SEQUENCE [LARGE SCALE GENOMIC DNA]</scope>
</reference>
<dbReference type="Gene3D" id="3.30.720.90">
    <property type="match status" value="1"/>
</dbReference>
<organism evidence="7 8">
    <name type="scientific">Monodelphis domestica</name>
    <name type="common">Gray short-tailed opossum</name>
    <dbReference type="NCBI Taxonomy" id="13616"/>
    <lineage>
        <taxon>Eukaryota</taxon>
        <taxon>Metazoa</taxon>
        <taxon>Chordata</taxon>
        <taxon>Craniata</taxon>
        <taxon>Vertebrata</taxon>
        <taxon>Euteleostomi</taxon>
        <taxon>Mammalia</taxon>
        <taxon>Metatheria</taxon>
        <taxon>Didelphimorphia</taxon>
        <taxon>Didelphidae</taxon>
        <taxon>Monodelphis</taxon>
    </lineage>
</organism>
<evidence type="ECO:0000256" key="2">
    <source>
        <dbReference type="ARBA" id="ARBA00022980"/>
    </source>
</evidence>
<comment type="similarity">
    <text evidence="1 6">Belongs to the eukaryotic ribosomal protein eL38 family.</text>
</comment>